<dbReference type="AlphaFoldDB" id="A0A2T0LRK2"/>
<evidence type="ECO:0000313" key="1">
    <source>
        <dbReference type="EMBL" id="PRX46129.1"/>
    </source>
</evidence>
<gene>
    <name evidence="1" type="ORF">B0I33_108276</name>
</gene>
<reference evidence="1 2" key="1">
    <citation type="submission" date="2018-03" db="EMBL/GenBank/DDBJ databases">
        <title>Genomic Encyclopedia of Type Strains, Phase III (KMG-III): the genomes of soil and plant-associated and newly described type strains.</title>
        <authorList>
            <person name="Whitman W."/>
        </authorList>
    </citation>
    <scope>NUCLEOTIDE SEQUENCE [LARGE SCALE GENOMIC DNA]</scope>
    <source>
        <strain evidence="1 2">CGMCC 4.7125</strain>
    </source>
</reference>
<organism evidence="1 2">
    <name type="scientific">Prauserella shujinwangii</name>
    <dbReference type="NCBI Taxonomy" id="1453103"/>
    <lineage>
        <taxon>Bacteria</taxon>
        <taxon>Bacillati</taxon>
        <taxon>Actinomycetota</taxon>
        <taxon>Actinomycetes</taxon>
        <taxon>Pseudonocardiales</taxon>
        <taxon>Pseudonocardiaceae</taxon>
        <taxon>Prauserella</taxon>
    </lineage>
</organism>
<name>A0A2T0LRK2_9PSEU</name>
<evidence type="ECO:0000313" key="2">
    <source>
        <dbReference type="Proteomes" id="UP000238362"/>
    </source>
</evidence>
<dbReference type="EMBL" id="PVNH01000008">
    <property type="protein sequence ID" value="PRX46129.1"/>
    <property type="molecule type" value="Genomic_DNA"/>
</dbReference>
<proteinExistence type="predicted"/>
<sequence length="148" mass="15827">MVAHAQHRRLDRVEPLVRELPEHARAVLAGSPDRPPAPFVDFPVCGALLLALAMVDLDRGRAGDEHAARSGVRLVALAERFQYLRNFQPTMSAERAREAARHAAGPAYADAVSAYAGLTPGELRPAALAVLADRQAAGSRLNSAFAQT</sequence>
<accession>A0A2T0LRK2</accession>
<keyword evidence="2" id="KW-1185">Reference proteome</keyword>
<comment type="caution">
    <text evidence="1">The sequence shown here is derived from an EMBL/GenBank/DDBJ whole genome shotgun (WGS) entry which is preliminary data.</text>
</comment>
<protein>
    <submittedName>
        <fullName evidence="1">Uncharacterized protein</fullName>
    </submittedName>
</protein>
<dbReference type="Proteomes" id="UP000238362">
    <property type="component" value="Unassembled WGS sequence"/>
</dbReference>